<gene>
    <name evidence="4" type="primary">maiA</name>
    <name evidence="4" type="ORF">QU481_00035</name>
</gene>
<dbReference type="InterPro" id="IPR034333">
    <property type="entry name" value="GST_Zeta_N"/>
</dbReference>
<dbReference type="RefSeq" id="WP_289827810.1">
    <property type="nucleotide sequence ID" value="NZ_JAUEDK010000001.1"/>
</dbReference>
<dbReference type="SFLD" id="SFLDG00358">
    <property type="entry name" value="Main_(cytGST)"/>
    <property type="match status" value="1"/>
</dbReference>
<dbReference type="Gene3D" id="1.20.1050.10">
    <property type="match status" value="1"/>
</dbReference>
<dbReference type="SUPFAM" id="SSF52833">
    <property type="entry name" value="Thioredoxin-like"/>
    <property type="match status" value="1"/>
</dbReference>
<dbReference type="CDD" id="cd03191">
    <property type="entry name" value="GST_C_Zeta"/>
    <property type="match status" value="1"/>
</dbReference>
<dbReference type="InterPro" id="IPR004045">
    <property type="entry name" value="Glutathione_S-Trfase_N"/>
</dbReference>
<keyword evidence="5" id="KW-1185">Reference proteome</keyword>
<evidence type="ECO:0000256" key="1">
    <source>
        <dbReference type="ARBA" id="ARBA00010007"/>
    </source>
</evidence>
<feature type="domain" description="GST N-terminal" evidence="2">
    <location>
        <begin position="18"/>
        <end position="99"/>
    </location>
</feature>
<comment type="similarity">
    <text evidence="1">Belongs to the GST superfamily. Zeta family.</text>
</comment>
<dbReference type="PROSITE" id="PS50405">
    <property type="entry name" value="GST_CTER"/>
    <property type="match status" value="1"/>
</dbReference>
<dbReference type="InterPro" id="IPR036249">
    <property type="entry name" value="Thioredoxin-like_sf"/>
</dbReference>
<sequence length="230" mass="25462">MSNALHDLPSGRDHEHASGRVLYGYWRSTAAYRVRIALHHKGLAFDNHPVSLIKDEQHKADYLALNPQGLVPALVDNGVRLTQSLAICEYLDDAYWDTPRLLPAEPLARARVRALAQLIACDTHPLNNLRVLRYLAAELGADDAAKQRWIHHWVGTGLAAFEALLAESAGHYAVGDTISLADVCLVPQLYSARRFNVPLDAYPRTVALGDRLEALQAFKLAHPDQQPDAK</sequence>
<dbReference type="EMBL" id="JAUEDK010000001">
    <property type="protein sequence ID" value="MDN0073290.1"/>
    <property type="molecule type" value="Genomic_DNA"/>
</dbReference>
<dbReference type="InterPro" id="IPR010987">
    <property type="entry name" value="Glutathione-S-Trfase_C-like"/>
</dbReference>
<dbReference type="EC" id="5.2.1.2" evidence="4"/>
<dbReference type="InterPro" id="IPR040079">
    <property type="entry name" value="Glutathione_S-Trfase"/>
</dbReference>
<keyword evidence="4" id="KW-0413">Isomerase</keyword>
<proteinExistence type="inferred from homology"/>
<dbReference type="Pfam" id="PF13409">
    <property type="entry name" value="GST_N_2"/>
    <property type="match status" value="1"/>
</dbReference>
<dbReference type="InterPro" id="IPR036282">
    <property type="entry name" value="Glutathione-S-Trfase_C_sf"/>
</dbReference>
<organism evidence="4 5">
    <name type="scientific">Crenobacter oryzisoli</name>
    <dbReference type="NCBI Taxonomy" id="3056844"/>
    <lineage>
        <taxon>Bacteria</taxon>
        <taxon>Pseudomonadati</taxon>
        <taxon>Pseudomonadota</taxon>
        <taxon>Betaproteobacteria</taxon>
        <taxon>Neisseriales</taxon>
        <taxon>Neisseriaceae</taxon>
        <taxon>Crenobacter</taxon>
    </lineage>
</organism>
<evidence type="ECO:0000313" key="4">
    <source>
        <dbReference type="EMBL" id="MDN0073290.1"/>
    </source>
</evidence>
<evidence type="ECO:0000313" key="5">
    <source>
        <dbReference type="Proteomes" id="UP001168540"/>
    </source>
</evidence>
<dbReference type="PROSITE" id="PS50404">
    <property type="entry name" value="GST_NTER"/>
    <property type="match status" value="1"/>
</dbReference>
<dbReference type="Gene3D" id="3.40.30.10">
    <property type="entry name" value="Glutaredoxin"/>
    <property type="match status" value="1"/>
</dbReference>
<name>A0ABT7XHM7_9NEIS</name>
<dbReference type="Proteomes" id="UP001168540">
    <property type="component" value="Unassembled WGS sequence"/>
</dbReference>
<dbReference type="GO" id="GO:0016034">
    <property type="term" value="F:maleylacetoacetate isomerase activity"/>
    <property type="evidence" value="ECO:0007669"/>
    <property type="project" value="UniProtKB-EC"/>
</dbReference>
<reference evidence="4" key="1">
    <citation type="submission" date="2023-06" db="EMBL/GenBank/DDBJ databases">
        <authorList>
            <person name="Zhang S."/>
        </authorList>
    </citation>
    <scope>NUCLEOTIDE SEQUENCE</scope>
    <source>
        <strain evidence="4">SG2303</strain>
    </source>
</reference>
<dbReference type="CDD" id="cd03042">
    <property type="entry name" value="GST_N_Zeta"/>
    <property type="match status" value="1"/>
</dbReference>
<dbReference type="PANTHER" id="PTHR42673:SF21">
    <property type="entry name" value="GLUTATHIONE S-TRANSFERASE YFCF"/>
    <property type="match status" value="1"/>
</dbReference>
<protein>
    <submittedName>
        <fullName evidence="4">Maleylacetoacetate isomerase</fullName>
        <ecNumber evidence="4">5.2.1.2</ecNumber>
    </submittedName>
</protein>
<dbReference type="SUPFAM" id="SSF47616">
    <property type="entry name" value="GST C-terminal domain-like"/>
    <property type="match status" value="1"/>
</dbReference>
<dbReference type="SFLD" id="SFLDS00019">
    <property type="entry name" value="Glutathione_Transferase_(cytos"/>
    <property type="match status" value="1"/>
</dbReference>
<evidence type="ECO:0000259" key="2">
    <source>
        <dbReference type="PROSITE" id="PS50404"/>
    </source>
</evidence>
<comment type="caution">
    <text evidence="4">The sequence shown here is derived from an EMBL/GenBank/DDBJ whole genome shotgun (WGS) entry which is preliminary data.</text>
</comment>
<dbReference type="InterPro" id="IPR004046">
    <property type="entry name" value="GST_C"/>
</dbReference>
<dbReference type="Pfam" id="PF14497">
    <property type="entry name" value="GST_C_3"/>
    <property type="match status" value="1"/>
</dbReference>
<evidence type="ECO:0000259" key="3">
    <source>
        <dbReference type="PROSITE" id="PS50405"/>
    </source>
</evidence>
<feature type="domain" description="GST C-terminal" evidence="3">
    <location>
        <begin position="105"/>
        <end position="230"/>
    </location>
</feature>
<dbReference type="NCBIfam" id="TIGR01262">
    <property type="entry name" value="maiA"/>
    <property type="match status" value="1"/>
</dbReference>
<dbReference type="InterPro" id="IPR034330">
    <property type="entry name" value="GST_Zeta_C"/>
</dbReference>
<dbReference type="InterPro" id="IPR005955">
    <property type="entry name" value="GST_Zeta"/>
</dbReference>
<dbReference type="PANTHER" id="PTHR42673">
    <property type="entry name" value="MALEYLACETOACETATE ISOMERASE"/>
    <property type="match status" value="1"/>
</dbReference>
<accession>A0ABT7XHM7</accession>